<feature type="transmembrane region" description="Helical" evidence="2">
    <location>
        <begin position="36"/>
        <end position="55"/>
    </location>
</feature>
<evidence type="ECO:0000256" key="1">
    <source>
        <dbReference type="SAM" id="MobiDB-lite"/>
    </source>
</evidence>
<dbReference type="Proteomes" id="UP000281547">
    <property type="component" value="Unassembled WGS sequence"/>
</dbReference>
<keyword evidence="2" id="KW-1133">Transmembrane helix</keyword>
<dbReference type="PANTHER" id="PTHR34703">
    <property type="entry name" value="ANTIPORTER SUBUNIT MNHG2-RELATED"/>
    <property type="match status" value="1"/>
</dbReference>
<organism evidence="3 4">
    <name type="scientific">Arsenicitalea aurantiaca</name>
    <dbReference type="NCBI Taxonomy" id="1783274"/>
    <lineage>
        <taxon>Bacteria</taxon>
        <taxon>Pseudomonadati</taxon>
        <taxon>Pseudomonadota</taxon>
        <taxon>Alphaproteobacteria</taxon>
        <taxon>Hyphomicrobiales</taxon>
        <taxon>Devosiaceae</taxon>
        <taxon>Arsenicitalea</taxon>
    </lineage>
</organism>
<dbReference type="Pfam" id="PF03334">
    <property type="entry name" value="PhaG_MnhG_YufB"/>
    <property type="match status" value="1"/>
</dbReference>
<dbReference type="AlphaFoldDB" id="A0A433X2T4"/>
<evidence type="ECO:0000313" key="3">
    <source>
        <dbReference type="EMBL" id="RUT28372.1"/>
    </source>
</evidence>
<reference evidence="3 4" key="1">
    <citation type="journal article" date="2016" name="Int. J. Syst. Evol. Microbiol.">
        <title>Arsenicitalea aurantiaca gen. nov., sp. nov., a new member of the family Hyphomicrobiaceae, isolated from high-arsenic sediment.</title>
        <authorList>
            <person name="Mu Y."/>
            <person name="Zhou L."/>
            <person name="Zeng X.C."/>
            <person name="Liu L."/>
            <person name="Pan Y."/>
            <person name="Chen X."/>
            <person name="Wang J."/>
            <person name="Li S."/>
            <person name="Li W.J."/>
            <person name="Wang Y."/>
        </authorList>
    </citation>
    <scope>NUCLEOTIDE SEQUENCE [LARGE SCALE GENOMIC DNA]</scope>
    <source>
        <strain evidence="3 4">42-50</strain>
    </source>
</reference>
<protein>
    <submittedName>
        <fullName evidence="3">Monovalent cation/H(+) antiporter subunit G</fullName>
    </submittedName>
</protein>
<accession>A0A433X2T4</accession>
<dbReference type="EMBL" id="RZNJ01000008">
    <property type="protein sequence ID" value="RUT28372.1"/>
    <property type="molecule type" value="Genomic_DNA"/>
</dbReference>
<evidence type="ECO:0000256" key="2">
    <source>
        <dbReference type="SAM" id="Phobius"/>
    </source>
</evidence>
<sequence length="434" mass="45310">MDLLAIAFKAAGAAFLFIAALGVMRLPDPFQRMHAATKAGTLGAGLVLIGTVITLEGTDTLVIGVLAILFLLLTVPIAGHLLGRAAYVSGAPLVGIAENDALKGILKRQASPLEERILGVAPTDLEADARVRDPGPAPAPALAATASTAAPARAPRPAVLPALAEIRFAVIGPDAGPVAGRALGIAERAGVPVHGYGVIDRRICEAAENPAAARVLMRENLGTAIADLQARAKASKADFELHYEEAIPEEMIPSPDNQGALLVLPCKGWCDHGAEIRTPEATGRPEGLLRLRNHHAGPVLYVGETAHSGEDAEIALLNDGSGIGFATLRWAIEAGLYRRPRVHLAGKYARPEREKLVAALEGLDAELVDEPVRKGSGTLLSARAAGFDAVIVPALPHPLRADWYGQSWHEQVAPGWRGEVLVCLEDPGATGPSA</sequence>
<proteinExistence type="predicted"/>
<feature type="region of interest" description="Disordered" evidence="1">
    <location>
        <begin position="128"/>
        <end position="148"/>
    </location>
</feature>
<dbReference type="InterPro" id="IPR005133">
    <property type="entry name" value="PhaG_MnhG_YufB"/>
</dbReference>
<dbReference type="GO" id="GO:0015385">
    <property type="term" value="F:sodium:proton antiporter activity"/>
    <property type="evidence" value="ECO:0007669"/>
    <property type="project" value="TreeGrafter"/>
</dbReference>
<keyword evidence="2" id="KW-0812">Transmembrane</keyword>
<gene>
    <name evidence="3" type="ORF">EMQ25_17365</name>
</gene>
<keyword evidence="2" id="KW-0472">Membrane</keyword>
<comment type="caution">
    <text evidence="3">The sequence shown here is derived from an EMBL/GenBank/DDBJ whole genome shotgun (WGS) entry which is preliminary data.</text>
</comment>
<keyword evidence="4" id="KW-1185">Reference proteome</keyword>
<dbReference type="PANTHER" id="PTHR34703:SF1">
    <property type="entry name" value="ANTIPORTER SUBUNIT MNHG2-RELATED"/>
    <property type="match status" value="1"/>
</dbReference>
<name>A0A433X2T4_9HYPH</name>
<dbReference type="NCBIfam" id="TIGR01300">
    <property type="entry name" value="CPA3_mnhG_phaG"/>
    <property type="match status" value="1"/>
</dbReference>
<evidence type="ECO:0000313" key="4">
    <source>
        <dbReference type="Proteomes" id="UP000281547"/>
    </source>
</evidence>
<dbReference type="OrthoDB" id="4427992at2"/>
<feature type="transmembrane region" description="Helical" evidence="2">
    <location>
        <begin position="6"/>
        <end position="24"/>
    </location>
</feature>
<feature type="transmembrane region" description="Helical" evidence="2">
    <location>
        <begin position="61"/>
        <end position="82"/>
    </location>
</feature>